<protein>
    <submittedName>
        <fullName evidence="1">Uncharacterized protein</fullName>
    </submittedName>
</protein>
<dbReference type="RefSeq" id="WP_142893920.1">
    <property type="nucleotide sequence ID" value="NZ_ML660164.1"/>
</dbReference>
<name>A0A545UCW7_9GAMM</name>
<comment type="caution">
    <text evidence="1">The sequence shown here is derived from an EMBL/GenBank/DDBJ whole genome shotgun (WGS) entry which is preliminary data.</text>
</comment>
<evidence type="ECO:0000313" key="1">
    <source>
        <dbReference type="EMBL" id="TQV87309.1"/>
    </source>
</evidence>
<dbReference type="AlphaFoldDB" id="A0A545UCW7"/>
<evidence type="ECO:0000313" key="2">
    <source>
        <dbReference type="Proteomes" id="UP000315439"/>
    </source>
</evidence>
<accession>A0A545UCW7</accession>
<proteinExistence type="predicted"/>
<reference evidence="1 2" key="1">
    <citation type="submission" date="2019-07" db="EMBL/GenBank/DDBJ databases">
        <title>Draft genome for Aliikangiella sp. M105.</title>
        <authorList>
            <person name="Wang G."/>
        </authorList>
    </citation>
    <scope>NUCLEOTIDE SEQUENCE [LARGE SCALE GENOMIC DNA]</scope>
    <source>
        <strain evidence="1 2">M105</strain>
    </source>
</reference>
<dbReference type="Proteomes" id="UP000315439">
    <property type="component" value="Unassembled WGS sequence"/>
</dbReference>
<keyword evidence="2" id="KW-1185">Reference proteome</keyword>
<dbReference type="EMBL" id="VIKS01000008">
    <property type="protein sequence ID" value="TQV87309.1"/>
    <property type="molecule type" value="Genomic_DNA"/>
</dbReference>
<sequence>MTNQTAMVSAEINSFNIHKSNVTPSETLTPSSKVDVKFKGVRQQDDLLVSAKCHSVEDKKGSEMFAPEHQYRDAKTGRLVCSLVKNLLLEPADV</sequence>
<gene>
    <name evidence="1" type="ORF">FLL46_12735</name>
</gene>
<organism evidence="1 2">
    <name type="scientific">Aliikangiella coralliicola</name>
    <dbReference type="NCBI Taxonomy" id="2592383"/>
    <lineage>
        <taxon>Bacteria</taxon>
        <taxon>Pseudomonadati</taxon>
        <taxon>Pseudomonadota</taxon>
        <taxon>Gammaproteobacteria</taxon>
        <taxon>Oceanospirillales</taxon>
        <taxon>Pleioneaceae</taxon>
        <taxon>Aliikangiella</taxon>
    </lineage>
</organism>